<reference evidence="2" key="1">
    <citation type="submission" date="2023-03" db="UniProtKB">
        <authorList>
            <consortium name="WormBaseParasite"/>
        </authorList>
    </citation>
    <scope>IDENTIFICATION</scope>
</reference>
<protein>
    <submittedName>
        <fullName evidence="2">Uncharacterized protein</fullName>
    </submittedName>
</protein>
<dbReference type="Proteomes" id="UP000036681">
    <property type="component" value="Unplaced"/>
</dbReference>
<keyword evidence="1" id="KW-1185">Reference proteome</keyword>
<name>A0A9J2P1K0_ASCLU</name>
<evidence type="ECO:0000313" key="1">
    <source>
        <dbReference type="Proteomes" id="UP000036681"/>
    </source>
</evidence>
<sequence length="38" mass="4602">MHKWIASPNTFNAPCLMTFHRKLSQKMRNFETIERYSS</sequence>
<evidence type="ECO:0000313" key="2">
    <source>
        <dbReference type="WBParaSite" id="ALUE_0000363601-mRNA-1"/>
    </source>
</evidence>
<organism evidence="1 2">
    <name type="scientific">Ascaris lumbricoides</name>
    <name type="common">Giant roundworm</name>
    <dbReference type="NCBI Taxonomy" id="6252"/>
    <lineage>
        <taxon>Eukaryota</taxon>
        <taxon>Metazoa</taxon>
        <taxon>Ecdysozoa</taxon>
        <taxon>Nematoda</taxon>
        <taxon>Chromadorea</taxon>
        <taxon>Rhabditida</taxon>
        <taxon>Spirurina</taxon>
        <taxon>Ascaridomorpha</taxon>
        <taxon>Ascaridoidea</taxon>
        <taxon>Ascarididae</taxon>
        <taxon>Ascaris</taxon>
    </lineage>
</organism>
<proteinExistence type="predicted"/>
<dbReference type="AlphaFoldDB" id="A0A9J2P1K0"/>
<dbReference type="WBParaSite" id="ALUE_0000363601-mRNA-1">
    <property type="protein sequence ID" value="ALUE_0000363601-mRNA-1"/>
    <property type="gene ID" value="ALUE_0000363601"/>
</dbReference>
<accession>A0A9J2P1K0</accession>